<sequence length="58" mass="6639">MPSKHLVKQNEDLKQIAIQYYGTTQKINLIIKSNSFLAVREIINSLPQIIEGDILFIP</sequence>
<protein>
    <recommendedName>
        <fullName evidence="3">LysM domain-containing protein</fullName>
    </recommendedName>
</protein>
<keyword evidence="2" id="KW-1185">Reference proteome</keyword>
<evidence type="ECO:0000313" key="1">
    <source>
        <dbReference type="EMBL" id="AEM22129.1"/>
    </source>
</evidence>
<gene>
    <name evidence="1" type="ordered locus">Bint_1510</name>
</gene>
<dbReference type="PATRIC" id="fig|1045858.4.peg.1509"/>
<dbReference type="RefSeq" id="WP_014487955.1">
    <property type="nucleotide sequence ID" value="NC_017243.1"/>
</dbReference>
<organism evidence="1 2">
    <name type="scientific">Brachyspira intermedia (strain ATCC 51140 / PWS/A)</name>
    <name type="common">Serpulina intermedia</name>
    <dbReference type="NCBI Taxonomy" id="1045858"/>
    <lineage>
        <taxon>Bacteria</taxon>
        <taxon>Pseudomonadati</taxon>
        <taxon>Spirochaetota</taxon>
        <taxon>Spirochaetia</taxon>
        <taxon>Brachyspirales</taxon>
        <taxon>Brachyspiraceae</taxon>
        <taxon>Brachyspira</taxon>
    </lineage>
</organism>
<accession>G0EQM8</accession>
<dbReference type="KEGG" id="bip:Bint_1510"/>
<evidence type="ECO:0008006" key="3">
    <source>
        <dbReference type="Google" id="ProtNLM"/>
    </source>
</evidence>
<evidence type="ECO:0000313" key="2">
    <source>
        <dbReference type="Proteomes" id="UP000008522"/>
    </source>
</evidence>
<name>G0EQM8_BRAIP</name>
<dbReference type="Proteomes" id="UP000008522">
    <property type="component" value="Chromosome"/>
</dbReference>
<dbReference type="AlphaFoldDB" id="G0EQM8"/>
<reference evidence="1 2" key="1">
    <citation type="journal article" date="2011" name="BMC Genomics">
        <title>Complete genome sequence of Brachyspira intermedia reveals unique genomic features in Brachyspira species and phage-mediated horizontal gene transfer.</title>
        <authorList>
            <person name="Hafstrom T."/>
            <person name="Jansson D.S."/>
            <person name="Segerman B."/>
        </authorList>
    </citation>
    <scope>NUCLEOTIDE SEQUENCE [LARGE SCALE GENOMIC DNA]</scope>
    <source>
        <strain evidence="2">ATCC 51140 / PWS/A</strain>
    </source>
</reference>
<dbReference type="GeneID" id="44971461"/>
<dbReference type="EMBL" id="CP002874">
    <property type="protein sequence ID" value="AEM22129.1"/>
    <property type="molecule type" value="Genomic_DNA"/>
</dbReference>
<proteinExistence type="predicted"/>
<dbReference type="HOGENOM" id="CLU_2970331_0_0_12"/>